<evidence type="ECO:0000313" key="3">
    <source>
        <dbReference type="EMBL" id="KAH7129597.1"/>
    </source>
</evidence>
<keyword evidence="4" id="KW-1185">Reference proteome</keyword>
<keyword evidence="2" id="KW-0472">Membrane</keyword>
<dbReference type="AlphaFoldDB" id="A0A9P9E2U1"/>
<feature type="transmembrane region" description="Helical" evidence="2">
    <location>
        <begin position="152"/>
        <end position="169"/>
    </location>
</feature>
<dbReference type="Proteomes" id="UP000717696">
    <property type="component" value="Unassembled WGS sequence"/>
</dbReference>
<keyword evidence="2" id="KW-1133">Transmembrane helix</keyword>
<evidence type="ECO:0000256" key="2">
    <source>
        <dbReference type="SAM" id="Phobius"/>
    </source>
</evidence>
<comment type="caution">
    <text evidence="3">The sequence shown here is derived from an EMBL/GenBank/DDBJ whole genome shotgun (WGS) entry which is preliminary data.</text>
</comment>
<evidence type="ECO:0000256" key="1">
    <source>
        <dbReference type="SAM" id="MobiDB-lite"/>
    </source>
</evidence>
<evidence type="ECO:0000313" key="4">
    <source>
        <dbReference type="Proteomes" id="UP000717696"/>
    </source>
</evidence>
<dbReference type="PANTHER" id="PTHR35179:SF1">
    <property type="entry name" value="INTEGRAL MEMBRANE PROTEIN"/>
    <property type="match status" value="1"/>
</dbReference>
<feature type="transmembrane region" description="Helical" evidence="2">
    <location>
        <begin position="68"/>
        <end position="87"/>
    </location>
</feature>
<feature type="transmembrane region" description="Helical" evidence="2">
    <location>
        <begin position="108"/>
        <end position="132"/>
    </location>
</feature>
<protein>
    <submittedName>
        <fullName evidence="3">Uncharacterized protein</fullName>
    </submittedName>
</protein>
<organism evidence="3 4">
    <name type="scientific">Dactylonectria estremocensis</name>
    <dbReference type="NCBI Taxonomy" id="1079267"/>
    <lineage>
        <taxon>Eukaryota</taxon>
        <taxon>Fungi</taxon>
        <taxon>Dikarya</taxon>
        <taxon>Ascomycota</taxon>
        <taxon>Pezizomycotina</taxon>
        <taxon>Sordariomycetes</taxon>
        <taxon>Hypocreomycetidae</taxon>
        <taxon>Hypocreales</taxon>
        <taxon>Nectriaceae</taxon>
        <taxon>Dactylonectria</taxon>
    </lineage>
</organism>
<dbReference type="PANTHER" id="PTHR35179">
    <property type="entry name" value="PROTEIN CBG02620"/>
    <property type="match status" value="1"/>
</dbReference>
<feature type="region of interest" description="Disordered" evidence="1">
    <location>
        <begin position="272"/>
        <end position="340"/>
    </location>
</feature>
<name>A0A9P9E2U1_9HYPO</name>
<feature type="transmembrane region" description="Helical" evidence="2">
    <location>
        <begin position="6"/>
        <end position="23"/>
    </location>
</feature>
<reference evidence="3" key="1">
    <citation type="journal article" date="2021" name="Nat. Commun.">
        <title>Genetic determinants of endophytism in the Arabidopsis root mycobiome.</title>
        <authorList>
            <person name="Mesny F."/>
            <person name="Miyauchi S."/>
            <person name="Thiergart T."/>
            <person name="Pickel B."/>
            <person name="Atanasova L."/>
            <person name="Karlsson M."/>
            <person name="Huettel B."/>
            <person name="Barry K.W."/>
            <person name="Haridas S."/>
            <person name="Chen C."/>
            <person name="Bauer D."/>
            <person name="Andreopoulos W."/>
            <person name="Pangilinan J."/>
            <person name="LaButti K."/>
            <person name="Riley R."/>
            <person name="Lipzen A."/>
            <person name="Clum A."/>
            <person name="Drula E."/>
            <person name="Henrissat B."/>
            <person name="Kohler A."/>
            <person name="Grigoriev I.V."/>
            <person name="Martin F.M."/>
            <person name="Hacquard S."/>
        </authorList>
    </citation>
    <scope>NUCLEOTIDE SEQUENCE</scope>
    <source>
        <strain evidence="3">MPI-CAGE-AT-0021</strain>
    </source>
</reference>
<dbReference type="EMBL" id="JAGMUU010000021">
    <property type="protein sequence ID" value="KAH7129597.1"/>
    <property type="molecule type" value="Genomic_DNA"/>
</dbReference>
<keyword evidence="2" id="KW-0812">Transmembrane</keyword>
<feature type="transmembrane region" description="Helical" evidence="2">
    <location>
        <begin position="181"/>
        <end position="206"/>
    </location>
</feature>
<sequence>MDVASLYYGLFLGFFVFTFAKAVQQTRGIWKRTRSLHHAYLYMIWGEAWTNFVFALVTYLYLNGIIPGSLGFYILTVALWAIQTQLLPQIIANRVALIMTNRRRATRLKWGLVIPIMFINVAVFYIWTVAHLESATPSQVHVNMIFEKAEKSFFLAIDLGLNLYFLYLVRFRLIADGLTKYWRLFHFNAGMVVISTSMDILLLGFLSLPNPYLYVQFAPLAYIIKLYIELLMANLISKVVRSGAAERGDGWYASSSHKSNPTNYVTSRVVVSGSRAKPKSGNTMLSKLGKEERPRQGSSGSEIHLATYAGPHGITKTVETTVVVGDDEDGHSNASSKDCV</sequence>
<proteinExistence type="predicted"/>
<feature type="transmembrane region" description="Helical" evidence="2">
    <location>
        <begin position="39"/>
        <end position="62"/>
    </location>
</feature>
<dbReference type="OrthoDB" id="3205825at2759"/>
<accession>A0A9P9E2U1</accession>
<feature type="transmembrane region" description="Helical" evidence="2">
    <location>
        <begin position="212"/>
        <end position="232"/>
    </location>
</feature>
<gene>
    <name evidence="3" type="ORF">B0J13DRAFT_645589</name>
</gene>